<sequence length="362" mass="37525">VILDADVHTIVLTVTDNDSAQDSDTVIITVNALPVAITSGDQTLTDSDSDGSEVVILDGSASYDLDGTISSYVWKEGAVQIATGDINNVTLTVGVHSIVLTVTDNDGSTGTDTAVITINEAAPINIAPTANAGPDQSGIDTNNDGNEVITLDGSGSSDSDGTISSYVWKEGVTQIATGSGPNVTLGVGEHTITLTVTDDDNDTDTDDVIVTVYPYGSLTSSTTWQSNSYTSQNGTFTANFDIVPHNGGSMEGVTGLCNGSASAFTDLACIVRLSTAGEIDVRNGAFYQAENILAYTPGTQYHVRMEVDVSKHTYDVFVTPEGAAEVNLANDYAFRTEQSSASSIAYWAVKAGTGSHTVSGVT</sequence>
<accession>A0A0F8XIW9</accession>
<dbReference type="InterPro" id="IPR013783">
    <property type="entry name" value="Ig-like_fold"/>
</dbReference>
<dbReference type="Pfam" id="PF22352">
    <property type="entry name" value="K319L-like_PKD"/>
    <property type="match status" value="1"/>
</dbReference>
<feature type="domain" description="PKD/Chitinase" evidence="2">
    <location>
        <begin position="39"/>
        <end position="121"/>
    </location>
</feature>
<feature type="region of interest" description="Disordered" evidence="1">
    <location>
        <begin position="129"/>
        <end position="162"/>
    </location>
</feature>
<dbReference type="GO" id="GO:0001764">
    <property type="term" value="P:neuron migration"/>
    <property type="evidence" value="ECO:0007669"/>
    <property type="project" value="TreeGrafter"/>
</dbReference>
<gene>
    <name evidence="3" type="ORF">LCGC14_3018460</name>
</gene>
<protein>
    <recommendedName>
        <fullName evidence="2">PKD/Chitinase domain-containing protein</fullName>
    </recommendedName>
</protein>
<comment type="caution">
    <text evidence="3">The sequence shown here is derived from an EMBL/GenBank/DDBJ whole genome shotgun (WGS) entry which is preliminary data.</text>
</comment>
<dbReference type="InterPro" id="IPR022409">
    <property type="entry name" value="PKD/Chitinase_dom"/>
</dbReference>
<evidence type="ECO:0000259" key="2">
    <source>
        <dbReference type="SMART" id="SM00089"/>
    </source>
</evidence>
<evidence type="ECO:0000256" key="1">
    <source>
        <dbReference type="SAM" id="MobiDB-lite"/>
    </source>
</evidence>
<organism evidence="3">
    <name type="scientific">marine sediment metagenome</name>
    <dbReference type="NCBI Taxonomy" id="412755"/>
    <lineage>
        <taxon>unclassified sequences</taxon>
        <taxon>metagenomes</taxon>
        <taxon>ecological metagenomes</taxon>
    </lineage>
</organism>
<reference evidence="3" key="1">
    <citation type="journal article" date="2015" name="Nature">
        <title>Complex archaea that bridge the gap between prokaryotes and eukaryotes.</title>
        <authorList>
            <person name="Spang A."/>
            <person name="Saw J.H."/>
            <person name="Jorgensen S.L."/>
            <person name="Zaremba-Niedzwiedzka K."/>
            <person name="Martijn J."/>
            <person name="Lind A.E."/>
            <person name="van Eijk R."/>
            <person name="Schleper C."/>
            <person name="Guy L."/>
            <person name="Ettema T.J."/>
        </authorList>
    </citation>
    <scope>NUCLEOTIDE SEQUENCE</scope>
</reference>
<proteinExistence type="predicted"/>
<feature type="compositionally biased region" description="Low complexity" evidence="1">
    <location>
        <begin position="152"/>
        <end position="162"/>
    </location>
</feature>
<dbReference type="InterPro" id="IPR029865">
    <property type="entry name" value="KIAA0319-like"/>
</dbReference>
<feature type="non-terminal residue" evidence="3">
    <location>
        <position position="362"/>
    </location>
</feature>
<dbReference type="EMBL" id="LAZR01062679">
    <property type="protein sequence ID" value="KKK61025.1"/>
    <property type="molecule type" value="Genomic_DNA"/>
</dbReference>
<dbReference type="GO" id="GO:0016020">
    <property type="term" value="C:membrane"/>
    <property type="evidence" value="ECO:0007669"/>
    <property type="project" value="TreeGrafter"/>
</dbReference>
<name>A0A0F8XIW9_9ZZZZ</name>
<dbReference type="SMART" id="SM00089">
    <property type="entry name" value="PKD"/>
    <property type="match status" value="2"/>
</dbReference>
<feature type="non-terminal residue" evidence="3">
    <location>
        <position position="1"/>
    </location>
</feature>
<feature type="domain" description="PKD/Chitinase" evidence="2">
    <location>
        <begin position="133"/>
        <end position="215"/>
    </location>
</feature>
<dbReference type="GO" id="GO:0031410">
    <property type="term" value="C:cytoplasmic vesicle"/>
    <property type="evidence" value="ECO:0007669"/>
    <property type="project" value="TreeGrafter"/>
</dbReference>
<dbReference type="Gene3D" id="2.60.40.10">
    <property type="entry name" value="Immunoglobulins"/>
    <property type="match status" value="2"/>
</dbReference>
<dbReference type="PANTHER" id="PTHR46182:SF2">
    <property type="entry name" value="FI19480P1"/>
    <property type="match status" value="1"/>
</dbReference>
<dbReference type="InterPro" id="IPR035986">
    <property type="entry name" value="PKD_dom_sf"/>
</dbReference>
<dbReference type="PANTHER" id="PTHR46182">
    <property type="entry name" value="FI19480P1"/>
    <property type="match status" value="1"/>
</dbReference>
<evidence type="ECO:0000313" key="3">
    <source>
        <dbReference type="EMBL" id="KKK61025.1"/>
    </source>
</evidence>
<dbReference type="AlphaFoldDB" id="A0A0F8XIW9"/>
<dbReference type="SUPFAM" id="SSF49299">
    <property type="entry name" value="PKD domain"/>
    <property type="match status" value="2"/>
</dbReference>